<feature type="domain" description="GHMP kinase N-terminal" evidence="7">
    <location>
        <begin position="111"/>
        <end position="188"/>
    </location>
</feature>
<dbReference type="HAMAP" id="MF_00061">
    <property type="entry name" value="IspE"/>
    <property type="match status" value="1"/>
</dbReference>
<feature type="active site" evidence="6">
    <location>
        <position position="180"/>
    </location>
</feature>
<dbReference type="Pfam" id="PF00288">
    <property type="entry name" value="GHMP_kinases_N"/>
    <property type="match status" value="1"/>
</dbReference>
<dbReference type="Gene3D" id="3.30.230.10">
    <property type="match status" value="1"/>
</dbReference>
<dbReference type="GO" id="GO:0005524">
    <property type="term" value="F:ATP binding"/>
    <property type="evidence" value="ECO:0007669"/>
    <property type="project" value="UniProtKB-UniRule"/>
</dbReference>
<dbReference type="InterPro" id="IPR006204">
    <property type="entry name" value="GHMP_kinase_N_dom"/>
</dbReference>
<organism evidence="8 9">
    <name type="scientific">Eiseniibacteriota bacterium</name>
    <dbReference type="NCBI Taxonomy" id="2212470"/>
    <lineage>
        <taxon>Bacteria</taxon>
        <taxon>Candidatus Eiseniibacteriota</taxon>
    </lineage>
</organism>
<dbReference type="Proteomes" id="UP000319771">
    <property type="component" value="Unassembled WGS sequence"/>
</dbReference>
<protein>
    <recommendedName>
        <fullName evidence="1 6">4-diphosphocytidyl-2-C-methyl-D-erythritol kinase</fullName>
        <shortName evidence="6">CMK</shortName>
        <ecNumber evidence="6">2.7.1.148</ecNumber>
    </recommendedName>
    <alternativeName>
        <fullName evidence="6">4-(cytidine-5'-diphospho)-2-C-methyl-D-erythritol kinase</fullName>
    </alternativeName>
</protein>
<proteinExistence type="inferred from homology"/>
<evidence type="ECO:0000256" key="5">
    <source>
        <dbReference type="ARBA" id="ARBA00022840"/>
    </source>
</evidence>
<dbReference type="EC" id="2.7.1.148" evidence="6"/>
<dbReference type="InterPro" id="IPR014721">
    <property type="entry name" value="Ribsml_uS5_D2-typ_fold_subgr"/>
</dbReference>
<evidence type="ECO:0000256" key="6">
    <source>
        <dbReference type="HAMAP-Rule" id="MF_00061"/>
    </source>
</evidence>
<name>A0A538U6X0_UNCEI</name>
<dbReference type="Gene3D" id="3.30.70.890">
    <property type="entry name" value="GHMP kinase, C-terminal domain"/>
    <property type="match status" value="1"/>
</dbReference>
<dbReference type="InterPro" id="IPR004424">
    <property type="entry name" value="IspE"/>
</dbReference>
<evidence type="ECO:0000256" key="2">
    <source>
        <dbReference type="ARBA" id="ARBA00022679"/>
    </source>
</evidence>
<dbReference type="InterPro" id="IPR036554">
    <property type="entry name" value="GHMP_kinase_C_sf"/>
</dbReference>
<comment type="similarity">
    <text evidence="6">Belongs to the GHMP kinase family. IspE subfamily.</text>
</comment>
<feature type="binding site" evidence="6">
    <location>
        <begin position="138"/>
        <end position="148"/>
    </location>
    <ligand>
        <name>ATP</name>
        <dbReference type="ChEBI" id="CHEBI:30616"/>
    </ligand>
</feature>
<evidence type="ECO:0000313" key="9">
    <source>
        <dbReference type="Proteomes" id="UP000319771"/>
    </source>
</evidence>
<comment type="function">
    <text evidence="6">Catalyzes the phosphorylation of the position 2 hydroxy group of 4-diphosphocytidyl-2C-methyl-D-erythritol.</text>
</comment>
<keyword evidence="2 6" id="KW-0808">Transferase</keyword>
<feature type="active site" evidence="6">
    <location>
        <position position="40"/>
    </location>
</feature>
<keyword evidence="4 6" id="KW-0418">Kinase</keyword>
<comment type="catalytic activity">
    <reaction evidence="6">
        <text>4-CDP-2-C-methyl-D-erythritol + ATP = 4-CDP-2-C-methyl-D-erythritol 2-phosphate + ADP + H(+)</text>
        <dbReference type="Rhea" id="RHEA:18437"/>
        <dbReference type="ChEBI" id="CHEBI:15378"/>
        <dbReference type="ChEBI" id="CHEBI:30616"/>
        <dbReference type="ChEBI" id="CHEBI:57823"/>
        <dbReference type="ChEBI" id="CHEBI:57919"/>
        <dbReference type="ChEBI" id="CHEBI:456216"/>
        <dbReference type="EC" id="2.7.1.148"/>
    </reaction>
</comment>
<keyword evidence="3 6" id="KW-0547">Nucleotide-binding</keyword>
<comment type="pathway">
    <text evidence="6">Isoprenoid biosynthesis; isopentenyl diphosphate biosynthesis via DXP pathway; isopentenyl diphosphate from 1-deoxy-D-xylulose 5-phosphate: step 3/6.</text>
</comment>
<dbReference type="InterPro" id="IPR020568">
    <property type="entry name" value="Ribosomal_Su5_D2-typ_SF"/>
</dbReference>
<sequence>MRAALPGGGRGDHLLPHVSRAAAARGARPAGRVRIEARAKLNLGLAVGPRRADGFHDLATVFQSISLADTLLVAPRRRGFRLAVRHEPAWTRPGAHGAGAAAAAVPRGPANLVLRAARCFASRYGIGGAKLTLIKRIPAGAGLGGGSADAAAALVGLARLHGFKPRAGELRALGATLGSDVPFALFGGTALGLGRGERLRRLRLARPFRAILAVPAWRVPTADAFRRMDRNQYKYGLTRPTAILRFSQSLGREAITVESTARLGNTFEEVLGKRRSEFLSLCARLRRAGAEGPHLTGSGSAVFAIVPAGLSARRIVERFIGQEAVYLIRSRRIGLSCTRLP</sequence>
<dbReference type="SUPFAM" id="SSF54211">
    <property type="entry name" value="Ribosomal protein S5 domain 2-like"/>
    <property type="match status" value="1"/>
</dbReference>
<reference evidence="8 9" key="1">
    <citation type="journal article" date="2019" name="Nat. Microbiol.">
        <title>Mediterranean grassland soil C-N compound turnover is dependent on rainfall and depth, and is mediated by genomically divergent microorganisms.</title>
        <authorList>
            <person name="Diamond S."/>
            <person name="Andeer P.F."/>
            <person name="Li Z."/>
            <person name="Crits-Christoph A."/>
            <person name="Burstein D."/>
            <person name="Anantharaman K."/>
            <person name="Lane K.R."/>
            <person name="Thomas B.C."/>
            <person name="Pan C."/>
            <person name="Northen T.R."/>
            <person name="Banfield J.F."/>
        </authorList>
    </citation>
    <scope>NUCLEOTIDE SEQUENCE [LARGE SCALE GENOMIC DNA]</scope>
    <source>
        <strain evidence="8">WS_11</strain>
    </source>
</reference>
<accession>A0A538U6X0</accession>
<dbReference type="GO" id="GO:0050515">
    <property type="term" value="F:4-(cytidine 5'-diphospho)-2-C-methyl-D-erythritol kinase activity"/>
    <property type="evidence" value="ECO:0007669"/>
    <property type="project" value="UniProtKB-UniRule"/>
</dbReference>
<evidence type="ECO:0000259" key="7">
    <source>
        <dbReference type="Pfam" id="PF00288"/>
    </source>
</evidence>
<evidence type="ECO:0000256" key="1">
    <source>
        <dbReference type="ARBA" id="ARBA00017473"/>
    </source>
</evidence>
<evidence type="ECO:0000313" key="8">
    <source>
        <dbReference type="EMBL" id="TMQ71633.1"/>
    </source>
</evidence>
<evidence type="ECO:0000256" key="4">
    <source>
        <dbReference type="ARBA" id="ARBA00022777"/>
    </source>
</evidence>
<dbReference type="SUPFAM" id="SSF55060">
    <property type="entry name" value="GHMP Kinase, C-terminal domain"/>
    <property type="match status" value="1"/>
</dbReference>
<dbReference type="GO" id="GO:0016114">
    <property type="term" value="P:terpenoid biosynthetic process"/>
    <property type="evidence" value="ECO:0007669"/>
    <property type="project" value="InterPro"/>
</dbReference>
<dbReference type="GO" id="GO:0019288">
    <property type="term" value="P:isopentenyl diphosphate biosynthetic process, methylerythritol 4-phosphate pathway"/>
    <property type="evidence" value="ECO:0007669"/>
    <property type="project" value="UniProtKB-UniRule"/>
</dbReference>
<dbReference type="AlphaFoldDB" id="A0A538U6X0"/>
<keyword evidence="6" id="KW-0414">Isoprene biosynthesis</keyword>
<gene>
    <name evidence="6" type="primary">ispE</name>
    <name evidence="8" type="ORF">E6K81_09585</name>
</gene>
<evidence type="ECO:0000256" key="3">
    <source>
        <dbReference type="ARBA" id="ARBA00022741"/>
    </source>
</evidence>
<dbReference type="EMBL" id="VBPB01000152">
    <property type="protein sequence ID" value="TMQ71633.1"/>
    <property type="molecule type" value="Genomic_DNA"/>
</dbReference>
<dbReference type="PIRSF" id="PIRSF010376">
    <property type="entry name" value="IspE"/>
    <property type="match status" value="1"/>
</dbReference>
<comment type="caution">
    <text evidence="8">The sequence shown here is derived from an EMBL/GenBank/DDBJ whole genome shotgun (WGS) entry which is preliminary data.</text>
</comment>
<dbReference type="PANTHER" id="PTHR43527">
    <property type="entry name" value="4-DIPHOSPHOCYTIDYL-2-C-METHYL-D-ERYTHRITOL KINASE, CHLOROPLASTIC"/>
    <property type="match status" value="1"/>
</dbReference>
<keyword evidence="5 6" id="KW-0067">ATP-binding</keyword>
<dbReference type="PANTHER" id="PTHR43527:SF2">
    <property type="entry name" value="4-DIPHOSPHOCYTIDYL-2-C-METHYL-D-ERYTHRITOL KINASE, CHLOROPLASTIC"/>
    <property type="match status" value="1"/>
</dbReference>
<dbReference type="UniPathway" id="UPA00056">
    <property type="reaction ID" value="UER00094"/>
</dbReference>